<accession>A0A918A5D6</accession>
<protein>
    <submittedName>
        <fullName evidence="2">Uncharacterized protein</fullName>
    </submittedName>
</protein>
<sequence>MTSKAAFRGWSRAGRRGLPGRLAPPPPDDVRSPRAFITSDFLRFGLLYVHGHISAPRPLP</sequence>
<comment type="caution">
    <text evidence="2">The sequence shown here is derived from an EMBL/GenBank/DDBJ whole genome shotgun (WGS) entry which is preliminary data.</text>
</comment>
<dbReference type="AlphaFoldDB" id="A0A918A5D6"/>
<dbReference type="EMBL" id="BMNK01000006">
    <property type="protein sequence ID" value="GGP07936.1"/>
    <property type="molecule type" value="Genomic_DNA"/>
</dbReference>
<reference evidence="2" key="2">
    <citation type="submission" date="2020-09" db="EMBL/GenBank/DDBJ databases">
        <authorList>
            <person name="Sun Q."/>
            <person name="Zhou Y."/>
        </authorList>
    </citation>
    <scope>NUCLEOTIDE SEQUENCE</scope>
    <source>
        <strain evidence="2">CGMCC 4.7430</strain>
    </source>
</reference>
<organism evidence="2 3">
    <name type="scientific">Nonomuraea glycinis</name>
    <dbReference type="NCBI Taxonomy" id="2047744"/>
    <lineage>
        <taxon>Bacteria</taxon>
        <taxon>Bacillati</taxon>
        <taxon>Actinomycetota</taxon>
        <taxon>Actinomycetes</taxon>
        <taxon>Streptosporangiales</taxon>
        <taxon>Streptosporangiaceae</taxon>
        <taxon>Nonomuraea</taxon>
    </lineage>
</organism>
<evidence type="ECO:0000313" key="3">
    <source>
        <dbReference type="Proteomes" id="UP000660745"/>
    </source>
</evidence>
<gene>
    <name evidence="2" type="ORF">GCM10012278_37440</name>
</gene>
<evidence type="ECO:0000256" key="1">
    <source>
        <dbReference type="SAM" id="MobiDB-lite"/>
    </source>
</evidence>
<proteinExistence type="predicted"/>
<keyword evidence="3" id="KW-1185">Reference proteome</keyword>
<name>A0A918A5D6_9ACTN</name>
<reference evidence="2" key="1">
    <citation type="journal article" date="2014" name="Int. J. Syst. Evol. Microbiol.">
        <title>Complete genome sequence of Corynebacterium casei LMG S-19264T (=DSM 44701T), isolated from a smear-ripened cheese.</title>
        <authorList>
            <consortium name="US DOE Joint Genome Institute (JGI-PGF)"/>
            <person name="Walter F."/>
            <person name="Albersmeier A."/>
            <person name="Kalinowski J."/>
            <person name="Ruckert C."/>
        </authorList>
    </citation>
    <scope>NUCLEOTIDE SEQUENCE</scope>
    <source>
        <strain evidence="2">CGMCC 4.7430</strain>
    </source>
</reference>
<evidence type="ECO:0000313" key="2">
    <source>
        <dbReference type="EMBL" id="GGP07936.1"/>
    </source>
</evidence>
<feature type="region of interest" description="Disordered" evidence="1">
    <location>
        <begin position="1"/>
        <end position="31"/>
    </location>
</feature>
<dbReference type="Proteomes" id="UP000660745">
    <property type="component" value="Unassembled WGS sequence"/>
</dbReference>